<keyword evidence="9" id="KW-0805">Transcription regulation</keyword>
<dbReference type="EMBL" id="CP089983">
    <property type="protein sequence ID" value="WXB06933.1"/>
    <property type="molecule type" value="Genomic_DNA"/>
</dbReference>
<organism evidence="12 13">
    <name type="scientific">Pendulispora rubella</name>
    <dbReference type="NCBI Taxonomy" id="2741070"/>
    <lineage>
        <taxon>Bacteria</taxon>
        <taxon>Pseudomonadati</taxon>
        <taxon>Myxococcota</taxon>
        <taxon>Myxococcia</taxon>
        <taxon>Myxococcales</taxon>
        <taxon>Sorangiineae</taxon>
        <taxon>Pendulisporaceae</taxon>
        <taxon>Pendulispora</taxon>
    </lineage>
</organism>
<keyword evidence="11" id="KW-0804">Transcription</keyword>
<evidence type="ECO:0000256" key="8">
    <source>
        <dbReference type="ARBA" id="ARBA00022833"/>
    </source>
</evidence>
<dbReference type="InterPro" id="IPR043135">
    <property type="entry name" value="Fur_C"/>
</dbReference>
<evidence type="ECO:0000256" key="9">
    <source>
        <dbReference type="ARBA" id="ARBA00023015"/>
    </source>
</evidence>
<name>A0ABZ2L7S4_9BACT</name>
<dbReference type="InterPro" id="IPR036388">
    <property type="entry name" value="WH-like_DNA-bd_sf"/>
</dbReference>
<keyword evidence="13" id="KW-1185">Reference proteome</keyword>
<gene>
    <name evidence="12" type="ORF">LVJ94_06745</name>
</gene>
<proteinExistence type="inferred from homology"/>
<evidence type="ECO:0000256" key="5">
    <source>
        <dbReference type="ARBA" id="ARBA00022490"/>
    </source>
</evidence>
<evidence type="ECO:0000256" key="2">
    <source>
        <dbReference type="ARBA" id="ARBA00007957"/>
    </source>
</evidence>
<dbReference type="PANTHER" id="PTHR33202:SF2">
    <property type="entry name" value="FERRIC UPTAKE REGULATION PROTEIN"/>
    <property type="match status" value="1"/>
</dbReference>
<keyword evidence="6" id="KW-0678">Repressor</keyword>
<dbReference type="Pfam" id="PF01475">
    <property type="entry name" value="FUR"/>
    <property type="match status" value="1"/>
</dbReference>
<comment type="subcellular location">
    <subcellularLocation>
        <location evidence="1">Cytoplasm</location>
    </subcellularLocation>
</comment>
<dbReference type="PANTHER" id="PTHR33202">
    <property type="entry name" value="ZINC UPTAKE REGULATION PROTEIN"/>
    <property type="match status" value="1"/>
</dbReference>
<comment type="similarity">
    <text evidence="2">Belongs to the Fur family.</text>
</comment>
<sequence length="162" mass="18484">MDVTRRKATKGRPKGGDVTRAIEKFRDVLHGRALKLSTVREAIVRAALTYDGHFNVEDLLRVLKNQGVSQAHLATVYRAIPLLIEAGIIQPTMLSRSHGNYYEAAFEREHHDHLVCKVCGRVIEFHSEAMEALQREIAARHHFEIEEHVHELLGRCKTCRKS</sequence>
<dbReference type="RefSeq" id="WP_394836590.1">
    <property type="nucleotide sequence ID" value="NZ_CP089929.1"/>
</dbReference>
<dbReference type="InterPro" id="IPR002481">
    <property type="entry name" value="FUR"/>
</dbReference>
<evidence type="ECO:0000256" key="1">
    <source>
        <dbReference type="ARBA" id="ARBA00004496"/>
    </source>
</evidence>
<comment type="subunit">
    <text evidence="3">Homodimer.</text>
</comment>
<dbReference type="CDD" id="cd07153">
    <property type="entry name" value="Fur_like"/>
    <property type="match status" value="1"/>
</dbReference>
<dbReference type="SUPFAM" id="SSF46785">
    <property type="entry name" value="Winged helix' DNA-binding domain"/>
    <property type="match status" value="1"/>
</dbReference>
<dbReference type="Proteomes" id="UP001374803">
    <property type="component" value="Chromosome"/>
</dbReference>
<keyword evidence="10" id="KW-0238">DNA-binding</keyword>
<evidence type="ECO:0000256" key="3">
    <source>
        <dbReference type="ARBA" id="ARBA00011738"/>
    </source>
</evidence>
<keyword evidence="5" id="KW-0963">Cytoplasm</keyword>
<dbReference type="InterPro" id="IPR036390">
    <property type="entry name" value="WH_DNA-bd_sf"/>
</dbReference>
<reference evidence="12" key="1">
    <citation type="submission" date="2021-12" db="EMBL/GenBank/DDBJ databases">
        <title>Discovery of the Pendulisporaceae a myxobacterial family with distinct sporulation behavior and unique specialized metabolism.</title>
        <authorList>
            <person name="Garcia R."/>
            <person name="Popoff A."/>
            <person name="Bader C.D."/>
            <person name="Loehr J."/>
            <person name="Walesch S."/>
            <person name="Walt C."/>
            <person name="Boldt J."/>
            <person name="Bunk B."/>
            <person name="Haeckl F.J.F.P.J."/>
            <person name="Gunesch A.P."/>
            <person name="Birkelbach J."/>
            <person name="Nuebel U."/>
            <person name="Pietschmann T."/>
            <person name="Bach T."/>
            <person name="Mueller R."/>
        </authorList>
    </citation>
    <scope>NUCLEOTIDE SEQUENCE</scope>
    <source>
        <strain evidence="12">MSr11367</strain>
    </source>
</reference>
<evidence type="ECO:0000256" key="6">
    <source>
        <dbReference type="ARBA" id="ARBA00022491"/>
    </source>
</evidence>
<dbReference type="Gene3D" id="1.10.10.10">
    <property type="entry name" value="Winged helix-like DNA-binding domain superfamily/Winged helix DNA-binding domain"/>
    <property type="match status" value="1"/>
</dbReference>
<evidence type="ECO:0000256" key="7">
    <source>
        <dbReference type="ARBA" id="ARBA00022723"/>
    </source>
</evidence>
<accession>A0ABZ2L7S4</accession>
<evidence type="ECO:0000256" key="10">
    <source>
        <dbReference type="ARBA" id="ARBA00023125"/>
    </source>
</evidence>
<keyword evidence="8" id="KW-0862">Zinc</keyword>
<dbReference type="Gene3D" id="3.30.1490.190">
    <property type="match status" value="1"/>
</dbReference>
<evidence type="ECO:0000313" key="13">
    <source>
        <dbReference type="Proteomes" id="UP001374803"/>
    </source>
</evidence>
<evidence type="ECO:0000256" key="11">
    <source>
        <dbReference type="ARBA" id="ARBA00023163"/>
    </source>
</evidence>
<keyword evidence="7" id="KW-0479">Metal-binding</keyword>
<evidence type="ECO:0000256" key="4">
    <source>
        <dbReference type="ARBA" id="ARBA00020910"/>
    </source>
</evidence>
<evidence type="ECO:0000313" key="12">
    <source>
        <dbReference type="EMBL" id="WXB06933.1"/>
    </source>
</evidence>
<protein>
    <recommendedName>
        <fullName evidence="4">Ferric uptake regulation protein</fullName>
    </recommendedName>
</protein>